<reference evidence="1" key="1">
    <citation type="submission" date="2014-11" db="EMBL/GenBank/DDBJ databases">
        <authorList>
            <person name="Amaro Gonzalez C."/>
        </authorList>
    </citation>
    <scope>NUCLEOTIDE SEQUENCE</scope>
</reference>
<accession>A0A0E9TJH5</accession>
<protein>
    <submittedName>
        <fullName evidence="1">Uncharacterized protein</fullName>
    </submittedName>
</protein>
<dbReference type="EMBL" id="GBXM01055704">
    <property type="protein sequence ID" value="JAH52873.1"/>
    <property type="molecule type" value="Transcribed_RNA"/>
</dbReference>
<sequence>MFFENSGNQKSDLSTVVLPNSTLVFN</sequence>
<organism evidence="1">
    <name type="scientific">Anguilla anguilla</name>
    <name type="common">European freshwater eel</name>
    <name type="synonym">Muraena anguilla</name>
    <dbReference type="NCBI Taxonomy" id="7936"/>
    <lineage>
        <taxon>Eukaryota</taxon>
        <taxon>Metazoa</taxon>
        <taxon>Chordata</taxon>
        <taxon>Craniata</taxon>
        <taxon>Vertebrata</taxon>
        <taxon>Euteleostomi</taxon>
        <taxon>Actinopterygii</taxon>
        <taxon>Neopterygii</taxon>
        <taxon>Teleostei</taxon>
        <taxon>Anguilliformes</taxon>
        <taxon>Anguillidae</taxon>
        <taxon>Anguilla</taxon>
    </lineage>
</organism>
<proteinExistence type="predicted"/>
<name>A0A0E9TJH5_ANGAN</name>
<evidence type="ECO:0000313" key="1">
    <source>
        <dbReference type="EMBL" id="JAH52873.1"/>
    </source>
</evidence>
<reference evidence="1" key="2">
    <citation type="journal article" date="2015" name="Fish Shellfish Immunol.">
        <title>Early steps in the European eel (Anguilla anguilla)-Vibrio vulnificus interaction in the gills: Role of the RtxA13 toxin.</title>
        <authorList>
            <person name="Callol A."/>
            <person name="Pajuelo D."/>
            <person name="Ebbesson L."/>
            <person name="Teles M."/>
            <person name="MacKenzie S."/>
            <person name="Amaro C."/>
        </authorList>
    </citation>
    <scope>NUCLEOTIDE SEQUENCE</scope>
</reference>
<dbReference type="AlphaFoldDB" id="A0A0E9TJH5"/>